<dbReference type="PANTHER" id="PTHR11239">
    <property type="entry name" value="DNA-DIRECTED RNA POLYMERASE"/>
    <property type="match status" value="1"/>
</dbReference>
<dbReference type="GO" id="GO:0006367">
    <property type="term" value="P:transcription initiation at RNA polymerase II promoter"/>
    <property type="evidence" value="ECO:0007669"/>
    <property type="project" value="TreeGrafter"/>
</dbReference>
<dbReference type="Gene3D" id="2.20.25.10">
    <property type="match status" value="2"/>
</dbReference>
<evidence type="ECO:0000313" key="1">
    <source>
        <dbReference type="EMBL" id="KAK7197449.1"/>
    </source>
</evidence>
<dbReference type="AlphaFoldDB" id="A0AAW0EVL0"/>
<reference evidence="1 2" key="1">
    <citation type="journal article" date="2021" name="MBio">
        <title>A New Model Trypanosomatid, Novymonas esmeraldas: Genomic Perception of Its 'Candidatus Pandoraea novymonadis' Endosymbiont.</title>
        <authorList>
            <person name="Zakharova A."/>
            <person name="Saura A."/>
            <person name="Butenko A."/>
            <person name="Podesvova L."/>
            <person name="Warmusova S."/>
            <person name="Kostygov A.Y."/>
            <person name="Nenarokova A."/>
            <person name="Lukes J."/>
            <person name="Opperdoes F.R."/>
            <person name="Yurchenko V."/>
        </authorList>
    </citation>
    <scope>NUCLEOTIDE SEQUENCE [LARGE SCALE GENOMIC DNA]</scope>
    <source>
        <strain evidence="1 2">E262AT.01</strain>
    </source>
</reference>
<organism evidence="1 2">
    <name type="scientific">Novymonas esmeraldas</name>
    <dbReference type="NCBI Taxonomy" id="1808958"/>
    <lineage>
        <taxon>Eukaryota</taxon>
        <taxon>Discoba</taxon>
        <taxon>Euglenozoa</taxon>
        <taxon>Kinetoplastea</taxon>
        <taxon>Metakinetoplastina</taxon>
        <taxon>Trypanosomatida</taxon>
        <taxon>Trypanosomatidae</taxon>
        <taxon>Novymonas</taxon>
    </lineage>
</organism>
<dbReference type="GO" id="GO:0003899">
    <property type="term" value="F:DNA-directed RNA polymerase activity"/>
    <property type="evidence" value="ECO:0007669"/>
    <property type="project" value="InterPro"/>
</dbReference>
<name>A0AAW0EVL0_9TRYP</name>
<proteinExistence type="predicted"/>
<dbReference type="GO" id="GO:0005665">
    <property type="term" value="C:RNA polymerase II, core complex"/>
    <property type="evidence" value="ECO:0007669"/>
    <property type="project" value="TreeGrafter"/>
</dbReference>
<accession>A0AAW0EVL0</accession>
<sequence>METEEIVQVSIGNATTAPMLFCSRCSNLLYPESNGGDYSLAWRCNYCKTSERHDDCKLVHVMNLKMKADAIGGMDLIAEFANDPTAQRDPDKPCPRCGKKGVACFVNPLGQPQEDMTLYFACSDTLCRHVWKGAAVEDQN</sequence>
<evidence type="ECO:0000313" key="2">
    <source>
        <dbReference type="Proteomes" id="UP001430356"/>
    </source>
</evidence>
<comment type="caution">
    <text evidence="1">The sequence shown here is derived from an EMBL/GenBank/DDBJ whole genome shotgun (WGS) entry which is preliminary data.</text>
</comment>
<dbReference type="InterPro" id="IPR012164">
    <property type="entry name" value="Rpa12/Rpb9/Rpc10/TFS"/>
</dbReference>
<dbReference type="GO" id="GO:0001193">
    <property type="term" value="P:maintenance of transcriptional fidelity during transcription elongation by RNA polymerase II"/>
    <property type="evidence" value="ECO:0007669"/>
    <property type="project" value="TreeGrafter"/>
</dbReference>
<dbReference type="GO" id="GO:0006283">
    <property type="term" value="P:transcription-coupled nucleotide-excision repair"/>
    <property type="evidence" value="ECO:0007669"/>
    <property type="project" value="TreeGrafter"/>
</dbReference>
<dbReference type="SUPFAM" id="SSF57783">
    <property type="entry name" value="Zinc beta-ribbon"/>
    <property type="match status" value="2"/>
</dbReference>
<dbReference type="PANTHER" id="PTHR11239:SF1">
    <property type="entry name" value="DNA-DIRECTED RNA POLYMERASE II SUBUNIT RPB9"/>
    <property type="match status" value="1"/>
</dbReference>
<protein>
    <submittedName>
        <fullName evidence="1">DNA-direcetd RNA polymerase II, subunit 9</fullName>
    </submittedName>
</protein>
<gene>
    <name evidence="1" type="ORF">NESM_000693500</name>
</gene>
<dbReference type="EMBL" id="JAECZO010000106">
    <property type="protein sequence ID" value="KAK7197449.1"/>
    <property type="molecule type" value="Genomic_DNA"/>
</dbReference>
<dbReference type="Proteomes" id="UP001430356">
    <property type="component" value="Unassembled WGS sequence"/>
</dbReference>
<keyword evidence="2" id="KW-1185">Reference proteome</keyword>
<dbReference type="FunFam" id="2.20.25.10:FF:000040">
    <property type="entry name" value="Putative DNA-direcetd RNA polymerase II, subunit 9"/>
    <property type="match status" value="1"/>
</dbReference>